<reference evidence="1" key="1">
    <citation type="journal article" date="2020" name="Nature">
        <title>Giant virus diversity and host interactions through global metagenomics.</title>
        <authorList>
            <person name="Schulz F."/>
            <person name="Roux S."/>
            <person name="Paez-Espino D."/>
            <person name="Jungbluth S."/>
            <person name="Walsh D.A."/>
            <person name="Denef V.J."/>
            <person name="McMahon K.D."/>
            <person name="Konstantinidis K.T."/>
            <person name="Eloe-Fadrosh E.A."/>
            <person name="Kyrpides N.C."/>
            <person name="Woyke T."/>
        </authorList>
    </citation>
    <scope>NUCLEOTIDE SEQUENCE</scope>
    <source>
        <strain evidence="1">GVMAG-M-3300023179-150</strain>
    </source>
</reference>
<dbReference type="PANTHER" id="PTHR46586:SF3">
    <property type="entry name" value="ANKYRIN REPEAT-CONTAINING PROTEIN"/>
    <property type="match status" value="1"/>
</dbReference>
<dbReference type="SUPFAM" id="SSF48403">
    <property type="entry name" value="Ankyrin repeat"/>
    <property type="match status" value="1"/>
</dbReference>
<protein>
    <recommendedName>
        <fullName evidence="2">Ankyrin repeat protein</fullName>
    </recommendedName>
</protein>
<dbReference type="Gene3D" id="1.25.40.20">
    <property type="entry name" value="Ankyrin repeat-containing domain"/>
    <property type="match status" value="1"/>
</dbReference>
<evidence type="ECO:0008006" key="2">
    <source>
        <dbReference type="Google" id="ProtNLM"/>
    </source>
</evidence>
<evidence type="ECO:0000313" key="1">
    <source>
        <dbReference type="EMBL" id="QHT24529.1"/>
    </source>
</evidence>
<dbReference type="EMBL" id="MN739746">
    <property type="protein sequence ID" value="QHT24529.1"/>
    <property type="molecule type" value="Genomic_DNA"/>
</dbReference>
<proteinExistence type="predicted"/>
<dbReference type="InterPro" id="IPR052050">
    <property type="entry name" value="SecEffector_AnkRepeat"/>
</dbReference>
<dbReference type="SUPFAM" id="SSF140860">
    <property type="entry name" value="Pseudo ankyrin repeat-like"/>
    <property type="match status" value="1"/>
</dbReference>
<dbReference type="InterPro" id="IPR036770">
    <property type="entry name" value="Ankyrin_rpt-contain_sf"/>
</dbReference>
<dbReference type="AlphaFoldDB" id="A0A6C0E8D5"/>
<dbReference type="PANTHER" id="PTHR46586">
    <property type="entry name" value="ANKYRIN REPEAT-CONTAINING PROTEIN"/>
    <property type="match status" value="1"/>
</dbReference>
<sequence>MHIKITHNAEIYENFRFKTGMNKYTKKRLANYINKYKLEYSNFAKEHPECFDCLSTKVFSSYDVDKYFEKIHNFDYFSNLVEYILKFGRIPPQKLWVRFVMRPNHMKHNGFTTSKIILSEKYPLCDIKTVTKCNMKLKFIHIIFACVYGKTDVLSWFKDNNDDLSEFYINNDVYSDPLGFSALYFASSVGNVNVLEWWKNAGLDIEFQEYNIMFPASINGHINVLDWCLKYNNNSFTDPQIHAIILFASMSGQIKVLEWFKKIGLKFDEFNCTPYMIADPSCDYLESVINEASLSGHYELLEWLKQSGFAFESKDSYDERSLAFIVDSDNILEYKDIPNAQYRPSFEEQSKKFVKTLEWWKHSGLPLKYSEKSMDMASSCGLVDVLEWWRNSGLPLKYSENSLNYASRDGQIEVLKWWFNSGLPLKYSENTLDYACNRETMKTWFDSNVEIKYTEEDIEWIKQQNLKPDDRSVREFMLSCKLSKFVKLVSKCSRHIVLRI</sequence>
<organism evidence="1">
    <name type="scientific">viral metagenome</name>
    <dbReference type="NCBI Taxonomy" id="1070528"/>
    <lineage>
        <taxon>unclassified sequences</taxon>
        <taxon>metagenomes</taxon>
        <taxon>organismal metagenomes</taxon>
    </lineage>
</organism>
<name>A0A6C0E8D5_9ZZZZ</name>
<accession>A0A6C0E8D5</accession>